<sequence>MRWASAKKHGYRGSDLFDSEDVVRAGHILARQWFTRIWIIQEVAYNDKFTVILGPFDIDWKTISDGTNQVDEDLYRETKTGHIFRDHSNYMYEADNDVGICTTQPYRLYIVQNFHVAGNHPSQMFPTNDKKHVVEIAGNEGRKACQAFGSLRWKIAQSKRDDRVRQFTFPLVFSSIIVLFQSTDLRDKMYALLGLATDIHGAPLPDYTQAVASA</sequence>
<dbReference type="PANTHER" id="PTHR24148:SF64">
    <property type="entry name" value="HETEROKARYON INCOMPATIBILITY DOMAIN-CONTAINING PROTEIN"/>
    <property type="match status" value="1"/>
</dbReference>
<keyword evidence="2" id="KW-1185">Reference proteome</keyword>
<dbReference type="PANTHER" id="PTHR24148">
    <property type="entry name" value="ANKYRIN REPEAT DOMAIN-CONTAINING PROTEIN 39 HOMOLOG-RELATED"/>
    <property type="match status" value="1"/>
</dbReference>
<gene>
    <name evidence="1" type="ORF">ABVK25_006914</name>
</gene>
<evidence type="ECO:0000313" key="2">
    <source>
        <dbReference type="Proteomes" id="UP001590951"/>
    </source>
</evidence>
<dbReference type="Proteomes" id="UP001590951">
    <property type="component" value="Unassembled WGS sequence"/>
</dbReference>
<dbReference type="InterPro" id="IPR052895">
    <property type="entry name" value="HetReg/Transcr_Mod"/>
</dbReference>
<proteinExistence type="predicted"/>
<organism evidence="1 2">
    <name type="scientific">Lepraria finkii</name>
    <dbReference type="NCBI Taxonomy" id="1340010"/>
    <lineage>
        <taxon>Eukaryota</taxon>
        <taxon>Fungi</taxon>
        <taxon>Dikarya</taxon>
        <taxon>Ascomycota</taxon>
        <taxon>Pezizomycotina</taxon>
        <taxon>Lecanoromycetes</taxon>
        <taxon>OSLEUM clade</taxon>
        <taxon>Lecanoromycetidae</taxon>
        <taxon>Lecanorales</taxon>
        <taxon>Lecanorineae</taxon>
        <taxon>Stereocaulaceae</taxon>
        <taxon>Lepraria</taxon>
    </lineage>
</organism>
<comment type="caution">
    <text evidence="1">The sequence shown here is derived from an EMBL/GenBank/DDBJ whole genome shotgun (WGS) entry which is preliminary data.</text>
</comment>
<protein>
    <recommendedName>
        <fullName evidence="3">Heterokaryon incompatibility domain-containing protein</fullName>
    </recommendedName>
</protein>
<evidence type="ECO:0000313" key="1">
    <source>
        <dbReference type="EMBL" id="KAL2052674.1"/>
    </source>
</evidence>
<name>A0ABR4B4C0_9LECA</name>
<dbReference type="EMBL" id="JBHFEH010000025">
    <property type="protein sequence ID" value="KAL2052674.1"/>
    <property type="molecule type" value="Genomic_DNA"/>
</dbReference>
<accession>A0ABR4B4C0</accession>
<reference evidence="1 2" key="1">
    <citation type="submission" date="2024-09" db="EMBL/GenBank/DDBJ databases">
        <title>Rethinking Asexuality: The Enigmatic Case of Functional Sexual Genes in Lepraria (Stereocaulaceae).</title>
        <authorList>
            <person name="Doellman M."/>
            <person name="Sun Y."/>
            <person name="Barcenas-Pena A."/>
            <person name="Lumbsch H.T."/>
            <person name="Grewe F."/>
        </authorList>
    </citation>
    <scope>NUCLEOTIDE SEQUENCE [LARGE SCALE GENOMIC DNA]</scope>
    <source>
        <strain evidence="1 2">Grewe 0041</strain>
    </source>
</reference>
<evidence type="ECO:0008006" key="3">
    <source>
        <dbReference type="Google" id="ProtNLM"/>
    </source>
</evidence>